<sequence>MASVGARPATLGGLPTKTVDVPICAIFLACYLALAVTNMAIFLYNLRRLKRRFRPSVFMFGFCMARLVTWSVRIAWACDPTNTTLAIVSNVFIAAGVILLWIVNRIFATRLLGEYHPRIYTKQPYSFIILRLPYVLVLCCLPMLITAVVQEFSNPGPRILAIDSIILKVALAIFLGFAASPFFVLICTYLVPQERDKDEIRAMQQRFGTGTTLTKVTVITVATALLITELSIRVATILQVYPMTAAPWYYSKATFYVVVPVFELIVLVMFVVVRVDKLFYLYGKNEVVPEEEVEEMEMA</sequence>
<gene>
    <name evidence="2" type="ORF">CALVIDRAFT_542783</name>
</gene>
<dbReference type="EMBL" id="KV417345">
    <property type="protein sequence ID" value="KZO90301.1"/>
    <property type="molecule type" value="Genomic_DNA"/>
</dbReference>
<dbReference type="Pfam" id="PF11309">
    <property type="entry name" value="DUF3112"/>
    <property type="match status" value="1"/>
</dbReference>
<protein>
    <submittedName>
        <fullName evidence="2">Uncharacterized protein</fullName>
    </submittedName>
</protein>
<keyword evidence="1" id="KW-0812">Transmembrane</keyword>
<feature type="transmembrane region" description="Helical" evidence="1">
    <location>
        <begin position="83"/>
        <end position="103"/>
    </location>
</feature>
<keyword evidence="1" id="KW-1133">Transmembrane helix</keyword>
<dbReference type="OrthoDB" id="3357002at2759"/>
<proteinExistence type="predicted"/>
<dbReference type="AlphaFoldDB" id="A0A167G8R9"/>
<evidence type="ECO:0000313" key="2">
    <source>
        <dbReference type="EMBL" id="KZO90301.1"/>
    </source>
</evidence>
<name>A0A167G8R9_CALVF</name>
<accession>A0A167G8R9</accession>
<feature type="transmembrane region" description="Helical" evidence="1">
    <location>
        <begin position="165"/>
        <end position="191"/>
    </location>
</feature>
<dbReference type="STRING" id="1330018.A0A167G8R9"/>
<feature type="transmembrane region" description="Helical" evidence="1">
    <location>
        <begin position="212"/>
        <end position="241"/>
    </location>
</feature>
<feature type="transmembrane region" description="Helical" evidence="1">
    <location>
        <begin position="253"/>
        <end position="275"/>
    </location>
</feature>
<keyword evidence="1" id="KW-0472">Membrane</keyword>
<dbReference type="InterPro" id="IPR021460">
    <property type="entry name" value="DUF3112"/>
</dbReference>
<organism evidence="2 3">
    <name type="scientific">Calocera viscosa (strain TUFC12733)</name>
    <dbReference type="NCBI Taxonomy" id="1330018"/>
    <lineage>
        <taxon>Eukaryota</taxon>
        <taxon>Fungi</taxon>
        <taxon>Dikarya</taxon>
        <taxon>Basidiomycota</taxon>
        <taxon>Agaricomycotina</taxon>
        <taxon>Dacrymycetes</taxon>
        <taxon>Dacrymycetales</taxon>
        <taxon>Dacrymycetaceae</taxon>
        <taxon>Calocera</taxon>
    </lineage>
</organism>
<dbReference type="PANTHER" id="PTHR35184:SF1">
    <property type="entry name" value="INTEGRAL MEMBRANE PROTEIN"/>
    <property type="match status" value="1"/>
</dbReference>
<feature type="transmembrane region" description="Helical" evidence="1">
    <location>
        <begin position="56"/>
        <end position="77"/>
    </location>
</feature>
<feature type="transmembrane region" description="Helical" evidence="1">
    <location>
        <begin position="20"/>
        <end position="44"/>
    </location>
</feature>
<feature type="transmembrane region" description="Helical" evidence="1">
    <location>
        <begin position="124"/>
        <end position="145"/>
    </location>
</feature>
<keyword evidence="3" id="KW-1185">Reference proteome</keyword>
<reference evidence="2 3" key="1">
    <citation type="journal article" date="2016" name="Mol. Biol. Evol.">
        <title>Comparative Genomics of Early-Diverging Mushroom-Forming Fungi Provides Insights into the Origins of Lignocellulose Decay Capabilities.</title>
        <authorList>
            <person name="Nagy L.G."/>
            <person name="Riley R."/>
            <person name="Tritt A."/>
            <person name="Adam C."/>
            <person name="Daum C."/>
            <person name="Floudas D."/>
            <person name="Sun H."/>
            <person name="Yadav J.S."/>
            <person name="Pangilinan J."/>
            <person name="Larsson K.H."/>
            <person name="Matsuura K."/>
            <person name="Barry K."/>
            <person name="Labutti K."/>
            <person name="Kuo R."/>
            <person name="Ohm R.A."/>
            <person name="Bhattacharya S.S."/>
            <person name="Shirouzu T."/>
            <person name="Yoshinaga Y."/>
            <person name="Martin F.M."/>
            <person name="Grigoriev I.V."/>
            <person name="Hibbett D.S."/>
        </authorList>
    </citation>
    <scope>NUCLEOTIDE SEQUENCE [LARGE SCALE GENOMIC DNA]</scope>
    <source>
        <strain evidence="2 3">TUFC12733</strain>
    </source>
</reference>
<evidence type="ECO:0000256" key="1">
    <source>
        <dbReference type="SAM" id="Phobius"/>
    </source>
</evidence>
<dbReference type="PANTHER" id="PTHR35184">
    <property type="entry name" value="YALI0C10208P"/>
    <property type="match status" value="1"/>
</dbReference>
<dbReference type="Proteomes" id="UP000076738">
    <property type="component" value="Unassembled WGS sequence"/>
</dbReference>
<evidence type="ECO:0000313" key="3">
    <source>
        <dbReference type="Proteomes" id="UP000076738"/>
    </source>
</evidence>